<evidence type="ECO:0000256" key="1">
    <source>
        <dbReference type="SAM" id="SignalP"/>
    </source>
</evidence>
<keyword evidence="1" id="KW-0732">Signal</keyword>
<feature type="chain" id="PRO_5039314487" evidence="1">
    <location>
        <begin position="23"/>
        <end position="124"/>
    </location>
</feature>
<protein>
    <submittedName>
        <fullName evidence="2">Uncharacterized protein</fullName>
    </submittedName>
</protein>
<organism evidence="2 3">
    <name type="scientific">Candidatus Borkfalkia faecavium</name>
    <dbReference type="NCBI Taxonomy" id="2838508"/>
    <lineage>
        <taxon>Bacteria</taxon>
        <taxon>Bacillati</taxon>
        <taxon>Bacillota</taxon>
        <taxon>Clostridia</taxon>
        <taxon>Christensenellales</taxon>
        <taxon>Christensenellaceae</taxon>
        <taxon>Candidatus Borkfalkia</taxon>
    </lineage>
</organism>
<name>A0A9D1W2T8_9FIRM</name>
<dbReference type="AlphaFoldDB" id="A0A9D1W2T8"/>
<comment type="caution">
    <text evidence="2">The sequence shown here is derived from an EMBL/GenBank/DDBJ whole genome shotgun (WGS) entry which is preliminary data.</text>
</comment>
<dbReference type="EMBL" id="DXEW01000037">
    <property type="protein sequence ID" value="HIX51133.1"/>
    <property type="molecule type" value="Genomic_DNA"/>
</dbReference>
<sequence>MRRFLLCAVTAIAMICCVLLGACSNGNVTVETIYTVGTFSGYRVDFVKMKVKDAWEPPVTEEYYVGETYIATIPSPSYDYLVYIEEDEYVTLKNAYDQGVVTDEDVFAIAEIEAARSSSIDVVV</sequence>
<gene>
    <name evidence="2" type="ORF">H9851_07635</name>
</gene>
<accession>A0A9D1W2T8</accession>
<evidence type="ECO:0000313" key="2">
    <source>
        <dbReference type="EMBL" id="HIX51133.1"/>
    </source>
</evidence>
<dbReference type="Proteomes" id="UP000886847">
    <property type="component" value="Unassembled WGS sequence"/>
</dbReference>
<dbReference type="PROSITE" id="PS51257">
    <property type="entry name" value="PROKAR_LIPOPROTEIN"/>
    <property type="match status" value="1"/>
</dbReference>
<evidence type="ECO:0000313" key="3">
    <source>
        <dbReference type="Proteomes" id="UP000886847"/>
    </source>
</evidence>
<reference evidence="2" key="1">
    <citation type="journal article" date="2021" name="PeerJ">
        <title>Extensive microbial diversity within the chicken gut microbiome revealed by metagenomics and culture.</title>
        <authorList>
            <person name="Gilroy R."/>
            <person name="Ravi A."/>
            <person name="Getino M."/>
            <person name="Pursley I."/>
            <person name="Horton D.L."/>
            <person name="Alikhan N.F."/>
            <person name="Baker D."/>
            <person name="Gharbi K."/>
            <person name="Hall N."/>
            <person name="Watson M."/>
            <person name="Adriaenssens E.M."/>
            <person name="Foster-Nyarko E."/>
            <person name="Jarju S."/>
            <person name="Secka A."/>
            <person name="Antonio M."/>
            <person name="Oren A."/>
            <person name="Chaudhuri R.R."/>
            <person name="La Ragione R."/>
            <person name="Hildebrand F."/>
            <person name="Pallen M.J."/>
        </authorList>
    </citation>
    <scope>NUCLEOTIDE SEQUENCE</scope>
    <source>
        <strain evidence="2">2189</strain>
    </source>
</reference>
<feature type="signal peptide" evidence="1">
    <location>
        <begin position="1"/>
        <end position="22"/>
    </location>
</feature>
<proteinExistence type="predicted"/>
<reference evidence="2" key="2">
    <citation type="submission" date="2021-04" db="EMBL/GenBank/DDBJ databases">
        <authorList>
            <person name="Gilroy R."/>
        </authorList>
    </citation>
    <scope>NUCLEOTIDE SEQUENCE</scope>
    <source>
        <strain evidence="2">2189</strain>
    </source>
</reference>